<feature type="domain" description="C2H2-type" evidence="3">
    <location>
        <begin position="15"/>
        <end position="37"/>
    </location>
</feature>
<reference evidence="4 5" key="1">
    <citation type="submission" date="2024-04" db="EMBL/GenBank/DDBJ databases">
        <authorList>
            <person name="Fracassetti M."/>
        </authorList>
    </citation>
    <scope>NUCLEOTIDE SEQUENCE [LARGE SCALE GENOMIC DNA]</scope>
</reference>
<evidence type="ECO:0000256" key="2">
    <source>
        <dbReference type="SAM" id="MobiDB-lite"/>
    </source>
</evidence>
<dbReference type="PROSITE" id="PS50157">
    <property type="entry name" value="ZINC_FINGER_C2H2_2"/>
    <property type="match status" value="4"/>
</dbReference>
<dbReference type="PANTHER" id="PTHR46869">
    <property type="entry name" value="C2H2-LIKE ZINC FINGER PROTEIN"/>
    <property type="match status" value="1"/>
</dbReference>
<evidence type="ECO:0000259" key="3">
    <source>
        <dbReference type="PROSITE" id="PS50157"/>
    </source>
</evidence>
<dbReference type="SUPFAM" id="SSF57667">
    <property type="entry name" value="beta-beta-alpha zinc fingers"/>
    <property type="match status" value="2"/>
</dbReference>
<feature type="domain" description="C2H2-type" evidence="3">
    <location>
        <begin position="461"/>
        <end position="483"/>
    </location>
</feature>
<name>A0AAV2F9D5_9ROSI</name>
<feature type="region of interest" description="Disordered" evidence="2">
    <location>
        <begin position="388"/>
        <end position="410"/>
    </location>
</feature>
<dbReference type="EMBL" id="OZ034819">
    <property type="protein sequence ID" value="CAL1394856.1"/>
    <property type="molecule type" value="Genomic_DNA"/>
</dbReference>
<keyword evidence="1" id="KW-0863">Zinc-finger</keyword>
<dbReference type="AlphaFoldDB" id="A0AAV2F9D5"/>
<proteinExistence type="predicted"/>
<feature type="region of interest" description="Disordered" evidence="2">
    <location>
        <begin position="173"/>
        <end position="199"/>
    </location>
</feature>
<evidence type="ECO:0000256" key="1">
    <source>
        <dbReference type="PROSITE-ProRule" id="PRU00042"/>
    </source>
</evidence>
<evidence type="ECO:0000313" key="5">
    <source>
        <dbReference type="Proteomes" id="UP001497516"/>
    </source>
</evidence>
<dbReference type="Proteomes" id="UP001497516">
    <property type="component" value="Chromosome 6"/>
</dbReference>
<feature type="compositionally biased region" description="Polar residues" evidence="2">
    <location>
        <begin position="431"/>
        <end position="441"/>
    </location>
</feature>
<sequence length="569" mass="61801">MEEDDQHRHHPQSKHVCKFCRKSFPCGRSLGGHMRSHMINDVSAQTDGTLITRKKLPSLPTAIGNDGMMANAEQGTGLHRENQKSKGPAAAASSHHDGLVGDKLCKECGKSYQSWKALFDHIKLHHHRHHHSSNKQAEEQEDGIDHEVSDSDSDSDSWDNCANNNMMMLNQKLVKDSQSDNETTLNRKKRSKRRSTRQLGIVAAANSSSFSAVSGVEQEQEEVALCLMLLSRDVRQNWPSSSPAAAAAESLDNNSLFSESANKFSSLYNVNGTHESTIPAPPAKLKGIVVMKSELSASLPPTESPANGGKRKKRQQDLLKGDVGWDPEVDINSKFECHTCNKAFHSYQALGGHRASHKKIKGCFASNFDIPTTDETTIVTDNELLSTDQSPTINKQPHQLLPVVSSPDPPPGTTKLVATKSIKHELLATKISPSPTPNVASGSGRKKGSNNNNNNHGRTIHECPICLKVFSSGQALGGHKRSHLVGSSEGKAANNVPMATLTETADGAGKIPTMKDFLDLNLPAPVDEESENNKSISNINDVVGFNPWWSGGTSHQHEQQPLVGLISNL</sequence>
<feature type="domain" description="C2H2-type" evidence="3">
    <location>
        <begin position="335"/>
        <end position="362"/>
    </location>
</feature>
<feature type="region of interest" description="Disordered" evidence="2">
    <location>
        <begin position="430"/>
        <end position="458"/>
    </location>
</feature>
<keyword evidence="1" id="KW-0862">Zinc</keyword>
<feature type="compositionally biased region" description="Polar residues" evidence="2">
    <location>
        <begin position="388"/>
        <end position="397"/>
    </location>
</feature>
<feature type="region of interest" description="Disordered" evidence="2">
    <location>
        <begin position="297"/>
        <end position="323"/>
    </location>
</feature>
<protein>
    <recommendedName>
        <fullName evidence="3">C2H2-type domain-containing protein</fullName>
    </recommendedName>
</protein>
<keyword evidence="5" id="KW-1185">Reference proteome</keyword>
<feature type="compositionally biased region" description="Basic residues" evidence="2">
    <location>
        <begin position="186"/>
        <end position="196"/>
    </location>
</feature>
<gene>
    <name evidence="4" type="ORF">LTRI10_LOCUS35328</name>
</gene>
<keyword evidence="1" id="KW-0479">Metal-binding</keyword>
<dbReference type="InterPro" id="IPR013087">
    <property type="entry name" value="Znf_C2H2_type"/>
</dbReference>
<evidence type="ECO:0000313" key="4">
    <source>
        <dbReference type="EMBL" id="CAL1394856.1"/>
    </source>
</evidence>
<feature type="region of interest" description="Disordered" evidence="2">
    <location>
        <begin position="77"/>
        <end position="97"/>
    </location>
</feature>
<feature type="region of interest" description="Disordered" evidence="2">
    <location>
        <begin position="129"/>
        <end position="160"/>
    </location>
</feature>
<dbReference type="Pfam" id="PF13912">
    <property type="entry name" value="zf-C2H2_6"/>
    <property type="match status" value="3"/>
</dbReference>
<dbReference type="InterPro" id="IPR036236">
    <property type="entry name" value="Znf_C2H2_sf"/>
</dbReference>
<dbReference type="SMART" id="SM00355">
    <property type="entry name" value="ZnF_C2H2"/>
    <property type="match status" value="4"/>
</dbReference>
<feature type="domain" description="C2H2-type" evidence="3">
    <location>
        <begin position="103"/>
        <end position="125"/>
    </location>
</feature>
<dbReference type="PROSITE" id="PS00028">
    <property type="entry name" value="ZINC_FINGER_C2H2_1"/>
    <property type="match status" value="3"/>
</dbReference>
<dbReference type="Pfam" id="PF00096">
    <property type="entry name" value="zf-C2H2"/>
    <property type="match status" value="1"/>
</dbReference>
<dbReference type="GO" id="GO:0008270">
    <property type="term" value="F:zinc ion binding"/>
    <property type="evidence" value="ECO:0007669"/>
    <property type="project" value="UniProtKB-KW"/>
</dbReference>
<organism evidence="4 5">
    <name type="scientific">Linum trigynum</name>
    <dbReference type="NCBI Taxonomy" id="586398"/>
    <lineage>
        <taxon>Eukaryota</taxon>
        <taxon>Viridiplantae</taxon>
        <taxon>Streptophyta</taxon>
        <taxon>Embryophyta</taxon>
        <taxon>Tracheophyta</taxon>
        <taxon>Spermatophyta</taxon>
        <taxon>Magnoliopsida</taxon>
        <taxon>eudicotyledons</taxon>
        <taxon>Gunneridae</taxon>
        <taxon>Pentapetalae</taxon>
        <taxon>rosids</taxon>
        <taxon>fabids</taxon>
        <taxon>Malpighiales</taxon>
        <taxon>Linaceae</taxon>
        <taxon>Linum</taxon>
    </lineage>
</organism>
<dbReference type="PANTHER" id="PTHR46869:SF6">
    <property type="entry name" value="C2H2-TYPE DOMAIN-CONTAINING PROTEIN"/>
    <property type="match status" value="1"/>
</dbReference>
<accession>A0AAV2F9D5</accession>